<dbReference type="PANTHER" id="PTHR33287:SF11">
    <property type="entry name" value="OS03G0778400 PROTEIN"/>
    <property type="match status" value="1"/>
</dbReference>
<gene>
    <name evidence="3" type="ORF">CSSPTR1EN2_LOCUS14480</name>
</gene>
<proteinExistence type="predicted"/>
<reference evidence="3" key="1">
    <citation type="submission" date="2024-02" db="EMBL/GenBank/DDBJ databases">
        <authorList>
            <consortium name="ELIXIR-Norway"/>
            <consortium name="Elixir Norway"/>
        </authorList>
    </citation>
    <scope>NUCLEOTIDE SEQUENCE</scope>
</reference>
<sequence>MAADSSTLADEYIASPHRDSTGTEHRLNIELAGQPLSSRRPVETEEPAPAVRTHGEESTPAIADNVDATVPVTPGPTPMSTVAAPTPIPTVAAPTQMSESENRLRNLVAFRGLLNTEENLCNVALEYWQSSAELMEKRVEKKEKAIRSTRNEIYQVVGFYSAFQGLLLTAIAQSNLLHWNNRGYPLALSAFATGITVTGVVQKNMIISALKKTIASENPARKALIHRVDRLLLEGIRFLFQDVYEDECKKIYKQTKLNRLYSFLFNYETLVVSTLITFGALCVASMLQILRHPDIPAQQ</sequence>
<feature type="transmembrane region" description="Helical" evidence="2">
    <location>
        <begin position="153"/>
        <end position="172"/>
    </location>
</feature>
<name>A0ABP0UDC3_9BRYO</name>
<keyword evidence="4" id="KW-1185">Reference proteome</keyword>
<feature type="region of interest" description="Disordered" evidence="1">
    <location>
        <begin position="1"/>
        <end position="60"/>
    </location>
</feature>
<keyword evidence="2" id="KW-0472">Membrane</keyword>
<feature type="transmembrane region" description="Helical" evidence="2">
    <location>
        <begin position="184"/>
        <end position="201"/>
    </location>
</feature>
<evidence type="ECO:0008006" key="5">
    <source>
        <dbReference type="Google" id="ProtNLM"/>
    </source>
</evidence>
<evidence type="ECO:0000313" key="4">
    <source>
        <dbReference type="Proteomes" id="UP001497512"/>
    </source>
</evidence>
<dbReference type="EMBL" id="OZ019895">
    <property type="protein sequence ID" value="CAK9219411.1"/>
    <property type="molecule type" value="Genomic_DNA"/>
</dbReference>
<evidence type="ECO:0000256" key="1">
    <source>
        <dbReference type="SAM" id="MobiDB-lite"/>
    </source>
</evidence>
<dbReference type="Proteomes" id="UP001497512">
    <property type="component" value="Chromosome 3"/>
</dbReference>
<protein>
    <recommendedName>
        <fullName evidence="5">SMODS and SLOG-associating 2TM effector domain-containing protein</fullName>
    </recommendedName>
</protein>
<feature type="transmembrane region" description="Helical" evidence="2">
    <location>
        <begin position="263"/>
        <end position="290"/>
    </location>
</feature>
<organism evidence="3 4">
    <name type="scientific">Sphagnum troendelagicum</name>
    <dbReference type="NCBI Taxonomy" id="128251"/>
    <lineage>
        <taxon>Eukaryota</taxon>
        <taxon>Viridiplantae</taxon>
        <taxon>Streptophyta</taxon>
        <taxon>Embryophyta</taxon>
        <taxon>Bryophyta</taxon>
        <taxon>Sphagnophytina</taxon>
        <taxon>Sphagnopsida</taxon>
        <taxon>Sphagnales</taxon>
        <taxon>Sphagnaceae</taxon>
        <taxon>Sphagnum</taxon>
    </lineage>
</organism>
<accession>A0ABP0UDC3</accession>
<evidence type="ECO:0000313" key="3">
    <source>
        <dbReference type="EMBL" id="CAK9219411.1"/>
    </source>
</evidence>
<keyword evidence="2" id="KW-1133">Transmembrane helix</keyword>
<evidence type="ECO:0000256" key="2">
    <source>
        <dbReference type="SAM" id="Phobius"/>
    </source>
</evidence>
<feature type="compositionally biased region" description="Basic and acidic residues" evidence="1">
    <location>
        <begin position="16"/>
        <end position="28"/>
    </location>
</feature>
<keyword evidence="2" id="KW-0812">Transmembrane</keyword>
<dbReference type="PANTHER" id="PTHR33287">
    <property type="entry name" value="OS03G0453550 PROTEIN"/>
    <property type="match status" value="1"/>
</dbReference>